<protein>
    <recommendedName>
        <fullName evidence="1">Heterokaryon incompatibility domain-containing protein</fullName>
    </recommendedName>
</protein>
<evidence type="ECO:0000259" key="1">
    <source>
        <dbReference type="Pfam" id="PF06985"/>
    </source>
</evidence>
<gene>
    <name evidence="2" type="ORF">BP5796_12715</name>
</gene>
<dbReference type="Proteomes" id="UP000256328">
    <property type="component" value="Unassembled WGS sequence"/>
</dbReference>
<dbReference type="EMBL" id="PDLN01000023">
    <property type="protein sequence ID" value="RDW57265.1"/>
    <property type="molecule type" value="Genomic_DNA"/>
</dbReference>
<sequence length="674" mass="76944">MACCICRRIWEDIPVINNRLDRLKLDSGEKRSFISAHIKVEEKHKDLYRLDFTLSGASATKSSIGTLLLQKLANNPENWIYTPQTRRLDSQEVLSLAQSWIKTCIGPGHKNCPNIGINGLQTPPQRATTTASSNATFYPTRLIKLGFSNDLNVKLVVTRNFSHRNEDSLEEPTQQYVTLSHCWGKAGNRMFCLNENNLELFRENGIPLKELPQTFKDAIHFARRLSSEVKYIWIDSLCIIQGDKDDWLHESTQMYQVYMNSYCNISATSAMDSSQGLYVERNPQHLWEENIDLNTKDLSKTRADSKDHSQDLRVPIQRCSIMDPSFWDRKVESAPVNTRAWVLQERLLAPRVIHFCEDQIAWECCVMEASESASSGITKFELNSGAIKNKVPFKSLMAPLGDLNGSSHSELDDAHENWNRIIERYSMTNLTEANDKLIALSGIAEQFSTQIRAPYIAGMWRNKYFASQLLWRVKTEYKNGNLFYSSRRPRNERAPSFSWAAIDAPQGIQCGETQEDKNLWITVMEVDVKPQPKPNSEFGLVSEGGFIRISCQKFAIVIEKRSRKVEGSVQDDMFTWTLAGEKDGDYENMHPSVYLDSPRDDFIDICGPHSSMWLVPAYKSSQGDLICLMLQRDRDDTEKFFRRGLSTITGLRGAGNTFLEEINGDSNLHIIRIL</sequence>
<organism evidence="2 3">
    <name type="scientific">Coleophoma crateriformis</name>
    <dbReference type="NCBI Taxonomy" id="565419"/>
    <lineage>
        <taxon>Eukaryota</taxon>
        <taxon>Fungi</taxon>
        <taxon>Dikarya</taxon>
        <taxon>Ascomycota</taxon>
        <taxon>Pezizomycotina</taxon>
        <taxon>Leotiomycetes</taxon>
        <taxon>Helotiales</taxon>
        <taxon>Dermateaceae</taxon>
        <taxon>Coleophoma</taxon>
    </lineage>
</organism>
<comment type="caution">
    <text evidence="2">The sequence shown here is derived from an EMBL/GenBank/DDBJ whole genome shotgun (WGS) entry which is preliminary data.</text>
</comment>
<dbReference type="AlphaFoldDB" id="A0A3D8Q5Z0"/>
<keyword evidence="3" id="KW-1185">Reference proteome</keyword>
<dbReference type="PANTHER" id="PTHR33112">
    <property type="entry name" value="DOMAIN PROTEIN, PUTATIVE-RELATED"/>
    <property type="match status" value="1"/>
</dbReference>
<dbReference type="PANTHER" id="PTHR33112:SF10">
    <property type="entry name" value="TOL"/>
    <property type="match status" value="1"/>
</dbReference>
<dbReference type="InterPro" id="IPR010730">
    <property type="entry name" value="HET"/>
</dbReference>
<name>A0A3D8Q5Z0_9HELO</name>
<dbReference type="Pfam" id="PF06985">
    <property type="entry name" value="HET"/>
    <property type="match status" value="1"/>
</dbReference>
<proteinExistence type="predicted"/>
<dbReference type="OrthoDB" id="5362512at2759"/>
<reference evidence="2 3" key="1">
    <citation type="journal article" date="2018" name="IMA Fungus">
        <title>IMA Genome-F 9: Draft genome sequence of Annulohypoxylon stygium, Aspergillus mulundensis, Berkeleyomyces basicola (syn. Thielaviopsis basicola), Ceratocystis smalleyi, two Cercospora beticola strains, Coleophoma cylindrospora, Fusarium fracticaudum, Phialophora cf. hyalina, and Morchella septimelata.</title>
        <authorList>
            <person name="Wingfield B.D."/>
            <person name="Bills G.F."/>
            <person name="Dong Y."/>
            <person name="Huang W."/>
            <person name="Nel W.J."/>
            <person name="Swalarsk-Parry B.S."/>
            <person name="Vaghefi N."/>
            <person name="Wilken P.M."/>
            <person name="An Z."/>
            <person name="de Beer Z.W."/>
            <person name="De Vos L."/>
            <person name="Chen L."/>
            <person name="Duong T.A."/>
            <person name="Gao Y."/>
            <person name="Hammerbacher A."/>
            <person name="Kikkert J.R."/>
            <person name="Li Y."/>
            <person name="Li H."/>
            <person name="Li K."/>
            <person name="Li Q."/>
            <person name="Liu X."/>
            <person name="Ma X."/>
            <person name="Naidoo K."/>
            <person name="Pethybridge S.J."/>
            <person name="Sun J."/>
            <person name="Steenkamp E.T."/>
            <person name="van der Nest M.A."/>
            <person name="van Wyk S."/>
            <person name="Wingfield M.J."/>
            <person name="Xiong C."/>
            <person name="Yue Q."/>
            <person name="Zhang X."/>
        </authorList>
    </citation>
    <scope>NUCLEOTIDE SEQUENCE [LARGE SCALE GENOMIC DNA]</scope>
    <source>
        <strain evidence="2 3">BP5796</strain>
    </source>
</reference>
<feature type="domain" description="Heterokaryon incompatibility" evidence="1">
    <location>
        <begin position="176"/>
        <end position="345"/>
    </location>
</feature>
<evidence type="ECO:0000313" key="3">
    <source>
        <dbReference type="Proteomes" id="UP000256328"/>
    </source>
</evidence>
<accession>A0A3D8Q5Z0</accession>
<evidence type="ECO:0000313" key="2">
    <source>
        <dbReference type="EMBL" id="RDW57265.1"/>
    </source>
</evidence>